<comment type="function">
    <text evidence="3">Plant non-specific lipid-transfer proteins transfer phospholipids as well as galactolipids across membranes. May play a role in wax or cutin deposition in the cell walls of expanding epidermal cells and certain secretory tissues.</text>
</comment>
<gene>
    <name evidence="6" type="ORF">VNO78_15514</name>
</gene>
<evidence type="ECO:0000313" key="6">
    <source>
        <dbReference type="EMBL" id="KAK7394973.1"/>
    </source>
</evidence>
<dbReference type="Gene3D" id="1.10.110.10">
    <property type="entry name" value="Plant lipid-transfer and hydrophobic proteins"/>
    <property type="match status" value="1"/>
</dbReference>
<dbReference type="GO" id="GO:0008289">
    <property type="term" value="F:lipid binding"/>
    <property type="evidence" value="ECO:0007669"/>
    <property type="project" value="UniProtKB-KW"/>
</dbReference>
<accession>A0AAN9SIX6</accession>
<evidence type="ECO:0000256" key="1">
    <source>
        <dbReference type="ARBA" id="ARBA00009748"/>
    </source>
</evidence>
<evidence type="ECO:0000256" key="2">
    <source>
        <dbReference type="ARBA" id="ARBA00023157"/>
    </source>
</evidence>
<dbReference type="EMBL" id="JAYMYS010000004">
    <property type="protein sequence ID" value="KAK7394973.1"/>
    <property type="molecule type" value="Genomic_DNA"/>
</dbReference>
<keyword evidence="7" id="KW-1185">Reference proteome</keyword>
<dbReference type="GO" id="GO:0006869">
    <property type="term" value="P:lipid transport"/>
    <property type="evidence" value="ECO:0007669"/>
    <property type="project" value="InterPro"/>
</dbReference>
<dbReference type="Proteomes" id="UP001386955">
    <property type="component" value="Unassembled WGS sequence"/>
</dbReference>
<reference evidence="6 7" key="1">
    <citation type="submission" date="2024-01" db="EMBL/GenBank/DDBJ databases">
        <title>The genomes of 5 underutilized Papilionoideae crops provide insights into root nodulation and disease resistanc.</title>
        <authorList>
            <person name="Jiang F."/>
        </authorList>
    </citation>
    <scope>NUCLEOTIDE SEQUENCE [LARGE SCALE GENOMIC DNA]</scope>
    <source>
        <strain evidence="6">DUOXIRENSHENG_FW03</strain>
        <tissue evidence="6">Leaves</tissue>
    </source>
</reference>
<evidence type="ECO:0000259" key="5">
    <source>
        <dbReference type="SMART" id="SM00499"/>
    </source>
</evidence>
<feature type="domain" description="Bifunctional inhibitor/plant lipid transfer protein/seed storage helical" evidence="5">
    <location>
        <begin position="30"/>
        <end position="115"/>
    </location>
</feature>
<comment type="caution">
    <text evidence="6">The sequence shown here is derived from an EMBL/GenBank/DDBJ whole genome shotgun (WGS) entry which is preliminary data.</text>
</comment>
<dbReference type="AlphaFoldDB" id="A0AAN9SIX6"/>
<keyword evidence="4" id="KW-0732">Signal</keyword>
<sequence>MASPVLVKVTMLVVMCTVMGIAMVDGAVSCGGVQMTVAPCIGYLRGPGGGIPAACCNGIRNLNNQIRATPDRQAACRCLKTTAISIPGLNLASLSALPAKCGVNLPFKPTLSIDCNKFNTHLQLLYHHSLL</sequence>
<evidence type="ECO:0000313" key="7">
    <source>
        <dbReference type="Proteomes" id="UP001386955"/>
    </source>
</evidence>
<dbReference type="Pfam" id="PF00234">
    <property type="entry name" value="Tryp_alpha_amyl"/>
    <property type="match status" value="1"/>
</dbReference>
<name>A0AAN9SIX6_PSOTE</name>
<feature type="chain" id="PRO_5042899064" description="Non-specific lipid-transfer protein" evidence="4">
    <location>
        <begin position="27"/>
        <end position="131"/>
    </location>
</feature>
<protein>
    <recommendedName>
        <fullName evidence="3">Non-specific lipid-transfer protein</fullName>
    </recommendedName>
</protein>
<dbReference type="SUPFAM" id="SSF47699">
    <property type="entry name" value="Bifunctional inhibitor/lipid-transfer protein/seed storage 2S albumin"/>
    <property type="match status" value="1"/>
</dbReference>
<dbReference type="CDD" id="cd01960">
    <property type="entry name" value="nsLTP1"/>
    <property type="match status" value="1"/>
</dbReference>
<dbReference type="SMART" id="SM00499">
    <property type="entry name" value="AAI"/>
    <property type="match status" value="1"/>
</dbReference>
<evidence type="ECO:0000256" key="3">
    <source>
        <dbReference type="RuleBase" id="RU000628"/>
    </source>
</evidence>
<evidence type="ECO:0000256" key="4">
    <source>
        <dbReference type="SAM" id="SignalP"/>
    </source>
</evidence>
<dbReference type="PRINTS" id="PR00382">
    <property type="entry name" value="LIPIDTRNSFER"/>
</dbReference>
<feature type="signal peptide" evidence="4">
    <location>
        <begin position="1"/>
        <end position="26"/>
    </location>
</feature>
<dbReference type="InterPro" id="IPR036312">
    <property type="entry name" value="Bifun_inhib/LTP/seed_sf"/>
</dbReference>
<organism evidence="6 7">
    <name type="scientific">Psophocarpus tetragonolobus</name>
    <name type="common">Winged bean</name>
    <name type="synonym">Dolichos tetragonolobus</name>
    <dbReference type="NCBI Taxonomy" id="3891"/>
    <lineage>
        <taxon>Eukaryota</taxon>
        <taxon>Viridiplantae</taxon>
        <taxon>Streptophyta</taxon>
        <taxon>Embryophyta</taxon>
        <taxon>Tracheophyta</taxon>
        <taxon>Spermatophyta</taxon>
        <taxon>Magnoliopsida</taxon>
        <taxon>eudicotyledons</taxon>
        <taxon>Gunneridae</taxon>
        <taxon>Pentapetalae</taxon>
        <taxon>rosids</taxon>
        <taxon>fabids</taxon>
        <taxon>Fabales</taxon>
        <taxon>Fabaceae</taxon>
        <taxon>Papilionoideae</taxon>
        <taxon>50 kb inversion clade</taxon>
        <taxon>NPAAA clade</taxon>
        <taxon>indigoferoid/millettioid clade</taxon>
        <taxon>Phaseoleae</taxon>
        <taxon>Psophocarpus</taxon>
    </lineage>
</organism>
<dbReference type="PANTHER" id="PTHR33076">
    <property type="entry name" value="NON-SPECIFIC LIPID-TRANSFER PROTEIN 2-RELATED"/>
    <property type="match status" value="1"/>
</dbReference>
<keyword evidence="3" id="KW-0446">Lipid-binding</keyword>
<proteinExistence type="inferred from homology"/>
<dbReference type="InterPro" id="IPR000528">
    <property type="entry name" value="Plant_nsLTP"/>
</dbReference>
<dbReference type="InterPro" id="IPR016140">
    <property type="entry name" value="Bifunc_inhib/LTP/seed_store"/>
</dbReference>
<comment type="similarity">
    <text evidence="1 3">Belongs to the plant LTP family.</text>
</comment>
<keyword evidence="3" id="KW-0813">Transport</keyword>
<keyword evidence="2" id="KW-1015">Disulfide bond</keyword>